<dbReference type="eggNOG" id="COG0589">
    <property type="taxonomic scope" value="Bacteria"/>
</dbReference>
<dbReference type="Pfam" id="PF00582">
    <property type="entry name" value="Usp"/>
    <property type="match status" value="1"/>
</dbReference>
<evidence type="ECO:0000313" key="3">
    <source>
        <dbReference type="EMBL" id="EPR32867.1"/>
    </source>
</evidence>
<proteinExistence type="inferred from homology"/>
<dbReference type="Proteomes" id="UP000014975">
    <property type="component" value="Unassembled WGS sequence"/>
</dbReference>
<evidence type="ECO:0000259" key="2">
    <source>
        <dbReference type="Pfam" id="PF00582"/>
    </source>
</evidence>
<dbReference type="SUPFAM" id="SSF52402">
    <property type="entry name" value="Adenine nucleotide alpha hydrolases-like"/>
    <property type="match status" value="1"/>
</dbReference>
<dbReference type="STRING" id="1121439.dsat_0308"/>
<comment type="caution">
    <text evidence="3">The sequence shown here is derived from an EMBL/GenBank/DDBJ whole genome shotgun (WGS) entry which is preliminary data.</text>
</comment>
<evidence type="ECO:0000313" key="4">
    <source>
        <dbReference type="Proteomes" id="UP000014975"/>
    </source>
</evidence>
<dbReference type="PANTHER" id="PTHR31964">
    <property type="entry name" value="ADENINE NUCLEOTIDE ALPHA HYDROLASES-LIKE SUPERFAMILY PROTEIN"/>
    <property type="match status" value="1"/>
</dbReference>
<comment type="similarity">
    <text evidence="1">Belongs to the universal stress protein A family.</text>
</comment>
<keyword evidence="4" id="KW-1185">Reference proteome</keyword>
<name>S7T6Z3_9BACT</name>
<dbReference type="InterPro" id="IPR006016">
    <property type="entry name" value="UspA"/>
</dbReference>
<dbReference type="EMBL" id="ATHI01000026">
    <property type="protein sequence ID" value="EPR32867.1"/>
    <property type="molecule type" value="Genomic_DNA"/>
</dbReference>
<dbReference type="PRINTS" id="PR01438">
    <property type="entry name" value="UNVRSLSTRESS"/>
</dbReference>
<dbReference type="RefSeq" id="WP_020887002.1">
    <property type="nucleotide sequence ID" value="NZ_ATHI01000026.1"/>
</dbReference>
<organism evidence="3 4">
    <name type="scientific">Alkalidesulfovibrio alkalitolerans DSM 16529</name>
    <dbReference type="NCBI Taxonomy" id="1121439"/>
    <lineage>
        <taxon>Bacteria</taxon>
        <taxon>Pseudomonadati</taxon>
        <taxon>Thermodesulfobacteriota</taxon>
        <taxon>Desulfovibrionia</taxon>
        <taxon>Desulfovibrionales</taxon>
        <taxon>Desulfovibrionaceae</taxon>
        <taxon>Alkalidesulfovibrio</taxon>
    </lineage>
</organism>
<gene>
    <name evidence="3" type="ORF">dsat_0308</name>
</gene>
<dbReference type="InterPro" id="IPR006015">
    <property type="entry name" value="Universal_stress_UspA"/>
</dbReference>
<accession>S7T6Z3</accession>
<dbReference type="Gene3D" id="3.40.50.620">
    <property type="entry name" value="HUPs"/>
    <property type="match status" value="1"/>
</dbReference>
<dbReference type="InterPro" id="IPR014729">
    <property type="entry name" value="Rossmann-like_a/b/a_fold"/>
</dbReference>
<dbReference type="OrthoDB" id="5420527at2"/>
<dbReference type="PANTHER" id="PTHR31964:SF113">
    <property type="entry name" value="USPA DOMAIN-CONTAINING PROTEIN"/>
    <property type="match status" value="1"/>
</dbReference>
<evidence type="ECO:0000256" key="1">
    <source>
        <dbReference type="ARBA" id="ARBA00008791"/>
    </source>
</evidence>
<sequence length="157" mass="17512">MRTTYETFNRHVLCALDGSDNSRRAVGHVAGVLFGCRDFTITLLHVIAEPDPDYFGGQPAKRLGWMAEQRKEAQTYLDEYRDFLVETGHPAENVTVLVKEMDCPSISACILAERERLGASILVLGRQGKNAREELLLGSVSKRVVHHAKDCAVWVVT</sequence>
<feature type="domain" description="UspA" evidence="2">
    <location>
        <begin position="10"/>
        <end position="156"/>
    </location>
</feature>
<dbReference type="CDD" id="cd00293">
    <property type="entry name" value="USP-like"/>
    <property type="match status" value="1"/>
</dbReference>
<protein>
    <submittedName>
        <fullName evidence="3">UspA domain-containing protein</fullName>
    </submittedName>
</protein>
<dbReference type="PATRIC" id="fig|1121439.3.peg.1657"/>
<dbReference type="AlphaFoldDB" id="S7T6Z3"/>
<reference evidence="3 4" key="1">
    <citation type="journal article" date="2013" name="Genome Announc.">
        <title>Draft genome sequences for three mercury-methylating, sulfate-reducing bacteria.</title>
        <authorList>
            <person name="Brown S.D."/>
            <person name="Hurt R.A.Jr."/>
            <person name="Gilmour C.C."/>
            <person name="Elias D.A."/>
        </authorList>
    </citation>
    <scope>NUCLEOTIDE SEQUENCE [LARGE SCALE GENOMIC DNA]</scope>
    <source>
        <strain evidence="3 4">DSM 16529</strain>
    </source>
</reference>